<feature type="domain" description="NlpC/P60" evidence="8">
    <location>
        <begin position="244"/>
        <end position="359"/>
    </location>
</feature>
<feature type="coiled-coil region" evidence="5">
    <location>
        <begin position="145"/>
        <end position="176"/>
    </location>
</feature>
<evidence type="ECO:0000313" key="10">
    <source>
        <dbReference type="Proteomes" id="UP000278673"/>
    </source>
</evidence>
<dbReference type="GO" id="GO:0008234">
    <property type="term" value="F:cysteine-type peptidase activity"/>
    <property type="evidence" value="ECO:0007669"/>
    <property type="project" value="UniProtKB-KW"/>
</dbReference>
<feature type="compositionally biased region" description="Acidic residues" evidence="6">
    <location>
        <begin position="225"/>
        <end position="241"/>
    </location>
</feature>
<dbReference type="PANTHER" id="PTHR47359">
    <property type="entry name" value="PEPTIDOGLYCAN DL-ENDOPEPTIDASE CWLO"/>
    <property type="match status" value="1"/>
</dbReference>
<evidence type="ECO:0000256" key="2">
    <source>
        <dbReference type="ARBA" id="ARBA00022670"/>
    </source>
</evidence>
<organism evidence="9 10">
    <name type="scientific">Streptomyces triticirhizae</name>
    <dbReference type="NCBI Taxonomy" id="2483353"/>
    <lineage>
        <taxon>Bacteria</taxon>
        <taxon>Bacillati</taxon>
        <taxon>Actinomycetota</taxon>
        <taxon>Actinomycetes</taxon>
        <taxon>Kitasatosporales</taxon>
        <taxon>Streptomycetaceae</taxon>
        <taxon>Streptomyces</taxon>
    </lineage>
</organism>
<accession>A0A3M2LQA4</accession>
<reference evidence="9 10" key="1">
    <citation type="submission" date="2018-10" db="EMBL/GenBank/DDBJ databases">
        <title>Isolation, diversity and antifungal activity of actinobacteria from wheat.</title>
        <authorList>
            <person name="Han C."/>
        </authorList>
    </citation>
    <scope>NUCLEOTIDE SEQUENCE [LARGE SCALE GENOMIC DNA]</scope>
    <source>
        <strain evidence="9 10">NEAU-YY642</strain>
    </source>
</reference>
<dbReference type="EMBL" id="RFFJ01000069">
    <property type="protein sequence ID" value="RMI39664.1"/>
    <property type="molecule type" value="Genomic_DNA"/>
</dbReference>
<evidence type="ECO:0000256" key="5">
    <source>
        <dbReference type="SAM" id="Coils"/>
    </source>
</evidence>
<protein>
    <recommendedName>
        <fullName evidence="8">NlpC/P60 domain-containing protein</fullName>
    </recommendedName>
</protein>
<dbReference type="PANTHER" id="PTHR47359:SF3">
    <property type="entry name" value="NLP_P60 DOMAIN-CONTAINING PROTEIN-RELATED"/>
    <property type="match status" value="1"/>
</dbReference>
<evidence type="ECO:0000256" key="7">
    <source>
        <dbReference type="SAM" id="SignalP"/>
    </source>
</evidence>
<keyword evidence="2" id="KW-0645">Protease</keyword>
<dbReference type="AlphaFoldDB" id="A0A3M2LQA4"/>
<dbReference type="SUPFAM" id="SSF54001">
    <property type="entry name" value="Cysteine proteinases"/>
    <property type="match status" value="1"/>
</dbReference>
<dbReference type="Gene3D" id="3.90.1720.10">
    <property type="entry name" value="endopeptidase domain like (from Nostoc punctiforme)"/>
    <property type="match status" value="1"/>
</dbReference>
<dbReference type="RefSeq" id="WP_122184269.1">
    <property type="nucleotide sequence ID" value="NZ_RFFJ01000069.1"/>
</dbReference>
<dbReference type="GO" id="GO:0006508">
    <property type="term" value="P:proteolysis"/>
    <property type="evidence" value="ECO:0007669"/>
    <property type="project" value="UniProtKB-KW"/>
</dbReference>
<evidence type="ECO:0000256" key="1">
    <source>
        <dbReference type="ARBA" id="ARBA00007074"/>
    </source>
</evidence>
<keyword evidence="10" id="KW-1185">Reference proteome</keyword>
<keyword evidence="5" id="KW-0175">Coiled coil</keyword>
<keyword evidence="7" id="KW-0732">Signal</keyword>
<proteinExistence type="inferred from homology"/>
<name>A0A3M2LQA4_9ACTN</name>
<keyword evidence="3" id="KW-0378">Hydrolase</keyword>
<evidence type="ECO:0000259" key="8">
    <source>
        <dbReference type="PROSITE" id="PS51935"/>
    </source>
</evidence>
<evidence type="ECO:0000313" key="9">
    <source>
        <dbReference type="EMBL" id="RMI39664.1"/>
    </source>
</evidence>
<comment type="similarity">
    <text evidence="1">Belongs to the peptidase C40 family.</text>
</comment>
<evidence type="ECO:0000256" key="3">
    <source>
        <dbReference type="ARBA" id="ARBA00022801"/>
    </source>
</evidence>
<evidence type="ECO:0000256" key="6">
    <source>
        <dbReference type="SAM" id="MobiDB-lite"/>
    </source>
</evidence>
<sequence>MPRQNTALAALLLAATALTAGPASAADQPSGQPADATALLTELRELYREAGAATEAYNEAGERLAEQRAELERLTARLADTRGALAGARRTAGRLAAAEYRHGGAPELPPVLRLLLTDEEPARALHHTTVARRAAAGHLAEVRRLAEAERTADTLANEAEQAWEEERRLVEEERARRDDAHDRMNEVAGLLAGLTEEQLTGVTALEERETAERQAEFLAAHEPAEEPDDEPPDEPDDEPDDAGGAPGERAVRWALDQRGKPYEAGAEGPAAFDPAGLALRAWEHVGVTVPRTSARSWELLPRVPLDQLRPGDLVIYHEDASHTALYAGDGTVVHPPAPGREVTVTPLAHAPVKGAVRPG</sequence>
<feature type="chain" id="PRO_5017999565" description="NlpC/P60 domain-containing protein" evidence="7">
    <location>
        <begin position="26"/>
        <end position="359"/>
    </location>
</feature>
<evidence type="ECO:0000256" key="4">
    <source>
        <dbReference type="ARBA" id="ARBA00022807"/>
    </source>
</evidence>
<dbReference type="PROSITE" id="PS51935">
    <property type="entry name" value="NLPC_P60"/>
    <property type="match status" value="1"/>
</dbReference>
<keyword evidence="4" id="KW-0788">Thiol protease</keyword>
<dbReference type="InterPro" id="IPR000064">
    <property type="entry name" value="NLP_P60_dom"/>
</dbReference>
<dbReference type="InterPro" id="IPR051794">
    <property type="entry name" value="PG_Endopeptidase_C40"/>
</dbReference>
<dbReference type="Proteomes" id="UP000278673">
    <property type="component" value="Unassembled WGS sequence"/>
</dbReference>
<feature type="region of interest" description="Disordered" evidence="6">
    <location>
        <begin position="220"/>
        <end position="247"/>
    </location>
</feature>
<dbReference type="Pfam" id="PF00877">
    <property type="entry name" value="NLPC_P60"/>
    <property type="match status" value="1"/>
</dbReference>
<feature type="coiled-coil region" evidence="5">
    <location>
        <begin position="57"/>
        <end position="91"/>
    </location>
</feature>
<gene>
    <name evidence="9" type="ORF">EBN88_14400</name>
</gene>
<dbReference type="InterPro" id="IPR038765">
    <property type="entry name" value="Papain-like_cys_pep_sf"/>
</dbReference>
<feature type="signal peptide" evidence="7">
    <location>
        <begin position="1"/>
        <end position="25"/>
    </location>
</feature>
<comment type="caution">
    <text evidence="9">The sequence shown here is derived from an EMBL/GenBank/DDBJ whole genome shotgun (WGS) entry which is preliminary data.</text>
</comment>